<organism evidence="1 2">
    <name type="scientific">Pendulispora brunnea</name>
    <dbReference type="NCBI Taxonomy" id="2905690"/>
    <lineage>
        <taxon>Bacteria</taxon>
        <taxon>Pseudomonadati</taxon>
        <taxon>Myxococcota</taxon>
        <taxon>Myxococcia</taxon>
        <taxon>Myxococcales</taxon>
        <taxon>Sorangiineae</taxon>
        <taxon>Pendulisporaceae</taxon>
        <taxon>Pendulispora</taxon>
    </lineage>
</organism>
<dbReference type="RefSeq" id="WP_394841481.1">
    <property type="nucleotide sequence ID" value="NZ_CP089982.1"/>
</dbReference>
<name>A0ABZ2K3C4_9BACT</name>
<sequence>MEEQDPHLQRLFSLLSDMGSVLVCYSGGVDSAFVLAAAHRVLGPRAIGMTAVSPSLPSFEREAAIDIARQIGARHELVPSSEIEDDNYRKNDVDRCFHCKSELYRLSSKKKVDWSLDWVLNGTNLDDLGDYRPGLEAAKNAQVRSVLVECGFRKEDVRRGAALLGLPVWNKPASACLSSRIPYGTEVTRERLAQIDALEAELHHLGLRQVRVRWHALGSTKDTTPGAIARIEVAATELLAAFEQRDAIVDAGKRAGFRYVTLDLQGYRTGSHNEVLTGRSLRVVNG</sequence>
<dbReference type="CDD" id="cd01990">
    <property type="entry name" value="LarE-like"/>
    <property type="match status" value="1"/>
</dbReference>
<evidence type="ECO:0000313" key="1">
    <source>
        <dbReference type="EMBL" id="WXA90861.1"/>
    </source>
</evidence>
<accession>A0ABZ2K3C4</accession>
<dbReference type="EMBL" id="CP089982">
    <property type="protein sequence ID" value="WXA90861.1"/>
    <property type="molecule type" value="Genomic_DNA"/>
</dbReference>
<dbReference type="Proteomes" id="UP001379533">
    <property type="component" value="Chromosome"/>
</dbReference>
<evidence type="ECO:0000313" key="2">
    <source>
        <dbReference type="Proteomes" id="UP001379533"/>
    </source>
</evidence>
<dbReference type="PANTHER" id="PTHR43169:SF2">
    <property type="entry name" value="NAD_GMP SYNTHASE DOMAIN-CONTAINING PROTEIN"/>
    <property type="match status" value="1"/>
</dbReference>
<dbReference type="SUPFAM" id="SSF52402">
    <property type="entry name" value="Adenine nucleotide alpha hydrolases-like"/>
    <property type="match status" value="1"/>
</dbReference>
<dbReference type="PIRSF" id="PIRSF006661">
    <property type="entry name" value="PP-lp_UCP006661"/>
    <property type="match status" value="1"/>
</dbReference>
<dbReference type="InterPro" id="IPR005232">
    <property type="entry name" value="LarE"/>
</dbReference>
<dbReference type="NCBIfam" id="TIGR00268">
    <property type="entry name" value="ATP-dependent sacrificial sulfur transferase LarE"/>
    <property type="match status" value="1"/>
</dbReference>
<keyword evidence="2" id="KW-1185">Reference proteome</keyword>
<proteinExistence type="predicted"/>
<dbReference type="GO" id="GO:0016740">
    <property type="term" value="F:transferase activity"/>
    <property type="evidence" value="ECO:0007669"/>
    <property type="project" value="UniProtKB-KW"/>
</dbReference>
<dbReference type="Gene3D" id="3.40.50.620">
    <property type="entry name" value="HUPs"/>
    <property type="match status" value="1"/>
</dbReference>
<protein>
    <submittedName>
        <fullName evidence="1">ATP-dependent sacrificial sulfur transferase LarE</fullName>
    </submittedName>
</protein>
<dbReference type="InterPro" id="IPR014729">
    <property type="entry name" value="Rossmann-like_a/b/a_fold"/>
</dbReference>
<keyword evidence="1" id="KW-0808">Transferase</keyword>
<reference evidence="1 2" key="1">
    <citation type="submission" date="2021-12" db="EMBL/GenBank/DDBJ databases">
        <title>Discovery of the Pendulisporaceae a myxobacterial family with distinct sporulation behavior and unique specialized metabolism.</title>
        <authorList>
            <person name="Garcia R."/>
            <person name="Popoff A."/>
            <person name="Bader C.D."/>
            <person name="Loehr J."/>
            <person name="Walesch S."/>
            <person name="Walt C."/>
            <person name="Boldt J."/>
            <person name="Bunk B."/>
            <person name="Haeckl F.J.F.P.J."/>
            <person name="Gunesch A.P."/>
            <person name="Birkelbach J."/>
            <person name="Nuebel U."/>
            <person name="Pietschmann T."/>
            <person name="Bach T."/>
            <person name="Mueller R."/>
        </authorList>
    </citation>
    <scope>NUCLEOTIDE SEQUENCE [LARGE SCALE GENOMIC DNA]</scope>
    <source>
        <strain evidence="1 2">MSr12523</strain>
    </source>
</reference>
<dbReference type="PANTHER" id="PTHR43169">
    <property type="entry name" value="EXSB FAMILY PROTEIN"/>
    <property type="match status" value="1"/>
</dbReference>
<gene>
    <name evidence="1" type="primary">larE</name>
    <name evidence="1" type="ORF">LZC95_30955</name>
</gene>
<dbReference type="InterPro" id="IPR052188">
    <property type="entry name" value="Ni-pincer_cofactor_biosynth"/>
</dbReference>